<keyword evidence="1" id="KW-1133">Transmembrane helix</keyword>
<evidence type="ECO:0000256" key="1">
    <source>
        <dbReference type="SAM" id="Phobius"/>
    </source>
</evidence>
<dbReference type="AlphaFoldDB" id="A0A0M3I938"/>
<reference evidence="3" key="1">
    <citation type="submission" date="2017-02" db="UniProtKB">
        <authorList>
            <consortium name="WormBaseParasite"/>
        </authorList>
    </citation>
    <scope>IDENTIFICATION</scope>
</reference>
<keyword evidence="1" id="KW-0812">Transmembrane</keyword>
<accession>A0A0M3I938</accession>
<evidence type="ECO:0000313" key="2">
    <source>
        <dbReference type="Proteomes" id="UP000036681"/>
    </source>
</evidence>
<organism evidence="2 3">
    <name type="scientific">Ascaris lumbricoides</name>
    <name type="common">Giant roundworm</name>
    <dbReference type="NCBI Taxonomy" id="6252"/>
    <lineage>
        <taxon>Eukaryota</taxon>
        <taxon>Metazoa</taxon>
        <taxon>Ecdysozoa</taxon>
        <taxon>Nematoda</taxon>
        <taxon>Chromadorea</taxon>
        <taxon>Rhabditida</taxon>
        <taxon>Spirurina</taxon>
        <taxon>Ascaridomorpha</taxon>
        <taxon>Ascaridoidea</taxon>
        <taxon>Ascarididae</taxon>
        <taxon>Ascaris</taxon>
    </lineage>
</organism>
<evidence type="ECO:0000313" key="3">
    <source>
        <dbReference type="WBParaSite" id="ALUE_0001392501-mRNA-1"/>
    </source>
</evidence>
<feature type="transmembrane region" description="Helical" evidence="1">
    <location>
        <begin position="6"/>
        <end position="22"/>
    </location>
</feature>
<keyword evidence="1" id="KW-0472">Membrane</keyword>
<keyword evidence="2" id="KW-1185">Reference proteome</keyword>
<dbReference type="WBParaSite" id="ALUE_0001392501-mRNA-1">
    <property type="protein sequence ID" value="ALUE_0001392501-mRNA-1"/>
    <property type="gene ID" value="ALUE_0001392501"/>
</dbReference>
<protein>
    <submittedName>
        <fullName evidence="3">CNNM transmembrane domain-containing protein</fullName>
    </submittedName>
</protein>
<sequence>MVEFTFVYAMVASLSTFLTFIPREKFSVYIAKVGDRFLKTFSMLLVEVISEISRPLAVFRT</sequence>
<proteinExistence type="predicted"/>
<dbReference type="Proteomes" id="UP000036681">
    <property type="component" value="Unplaced"/>
</dbReference>
<name>A0A0M3I938_ASCLU</name>